<evidence type="ECO:0000313" key="2">
    <source>
        <dbReference type="EMBL" id="GAE46353.1"/>
    </source>
</evidence>
<comment type="caution">
    <text evidence="2">The sequence shown here is derived from an EMBL/GenBank/DDBJ whole genome shotgun (WGS) entry which is preliminary data.</text>
</comment>
<keyword evidence="3" id="KW-1185">Reference proteome</keyword>
<reference evidence="2 3" key="1">
    <citation type="submission" date="2013-12" db="EMBL/GenBank/DDBJ databases">
        <title>NBRP : Genome information of microbial organism related human and environment.</title>
        <authorList>
            <person name="Hattori M."/>
            <person name="Oshima K."/>
            <person name="Inaba H."/>
            <person name="Suda W."/>
            <person name="Sakamoto M."/>
            <person name="Iino T."/>
            <person name="Kitahara M."/>
            <person name="Oshida Y."/>
            <person name="Iida T."/>
            <person name="Kudo T."/>
            <person name="Itoh T."/>
            <person name="Ahmed I."/>
            <person name="Ohkuma M."/>
        </authorList>
    </citation>
    <scope>NUCLEOTIDE SEQUENCE [LARGE SCALE GENOMIC DNA]</scope>
    <source>
        <strain evidence="2 3">JCM 21738</strain>
    </source>
</reference>
<keyword evidence="1" id="KW-0472">Membrane</keyword>
<keyword evidence="1" id="KW-0812">Transmembrane</keyword>
<dbReference type="Proteomes" id="UP000018949">
    <property type="component" value="Unassembled WGS sequence"/>
</dbReference>
<evidence type="ECO:0000256" key="1">
    <source>
        <dbReference type="SAM" id="Phobius"/>
    </source>
</evidence>
<dbReference type="AlphaFoldDB" id="W4RR50"/>
<organism evidence="2 3">
    <name type="scientific">Mesobacillus boroniphilus JCM 21738</name>
    <dbReference type="NCBI Taxonomy" id="1294265"/>
    <lineage>
        <taxon>Bacteria</taxon>
        <taxon>Bacillati</taxon>
        <taxon>Bacillota</taxon>
        <taxon>Bacilli</taxon>
        <taxon>Bacillales</taxon>
        <taxon>Bacillaceae</taxon>
        <taxon>Mesobacillus</taxon>
    </lineage>
</organism>
<proteinExistence type="predicted"/>
<keyword evidence="1" id="KW-1133">Transmembrane helix</keyword>
<dbReference type="RefSeq" id="WP_023626090.1">
    <property type="nucleotide sequence ID" value="NZ_BAUW01000042.1"/>
</dbReference>
<evidence type="ECO:0008006" key="4">
    <source>
        <dbReference type="Google" id="ProtNLM"/>
    </source>
</evidence>
<dbReference type="eggNOG" id="ENOG502Z8EV">
    <property type="taxonomic scope" value="Bacteria"/>
</dbReference>
<name>W4RR50_9BACI</name>
<evidence type="ECO:0000313" key="3">
    <source>
        <dbReference type="Proteomes" id="UP000018949"/>
    </source>
</evidence>
<accession>W4RR50</accession>
<protein>
    <recommendedName>
        <fullName evidence="4">DUF4030 domain-containing protein</fullName>
    </recommendedName>
</protein>
<gene>
    <name evidence="2" type="ORF">JCM21738_3248</name>
</gene>
<sequence>MESNKKDRIESLEQLEVPESVIQFIKDIPNKPITSEAEEQVEDDWNRFQRNSRKQRSVILKKRMAILSLTAAAVLGLFISTAFVSPAVAQVAAQIPYLNLIFENKVQVMTLENEINQAIMEQDFKNIALHVNRKEKYIEAMVFNTEEYYNEMKIPIKDMISDILKDRNEDDFDIRVANDPEAAEQWSKIDVEADKKIAEIEKTVYEVLGKYNYDSPRHTSGISVNRVNLELPITEPNIKKIPLEIKEKLKQRELGELEVKVYTYDPGLEERGGKFIEIFDAIATGLKAKPEYKINSVGFTNNKKEHFYISIQLVLESSDPDVDAVVKEIEKTVLDFLQSDVALNNIQNEKYQVVISSSDKKKMKVISN</sequence>
<dbReference type="EMBL" id="BAUW01000042">
    <property type="protein sequence ID" value="GAE46353.1"/>
    <property type="molecule type" value="Genomic_DNA"/>
</dbReference>
<feature type="transmembrane region" description="Helical" evidence="1">
    <location>
        <begin position="64"/>
        <end position="84"/>
    </location>
</feature>